<dbReference type="EMBL" id="BMGZ01000001">
    <property type="protein sequence ID" value="GGH94588.1"/>
    <property type="molecule type" value="Genomic_DNA"/>
</dbReference>
<feature type="domain" description="HTH cro/C1-type" evidence="2">
    <location>
        <begin position="26"/>
        <end position="80"/>
    </location>
</feature>
<accession>A0A8J3A0X0</accession>
<dbReference type="Gene3D" id="1.10.260.40">
    <property type="entry name" value="lambda repressor-like DNA-binding domains"/>
    <property type="match status" value="1"/>
</dbReference>
<evidence type="ECO:0000313" key="3">
    <source>
        <dbReference type="EMBL" id="GGH94588.1"/>
    </source>
</evidence>
<gene>
    <name evidence="3" type="ORF">GCM10011355_09130</name>
</gene>
<dbReference type="InterPro" id="IPR010982">
    <property type="entry name" value="Lambda_DNA-bd_dom_sf"/>
</dbReference>
<reference evidence="3" key="1">
    <citation type="journal article" date="2014" name="Int. J. Syst. Evol. Microbiol.">
        <title>Complete genome sequence of Corynebacterium casei LMG S-19264T (=DSM 44701T), isolated from a smear-ripened cheese.</title>
        <authorList>
            <consortium name="US DOE Joint Genome Institute (JGI-PGF)"/>
            <person name="Walter F."/>
            <person name="Albersmeier A."/>
            <person name="Kalinowski J."/>
            <person name="Ruckert C."/>
        </authorList>
    </citation>
    <scope>NUCLEOTIDE SEQUENCE</scope>
    <source>
        <strain evidence="3">CGMCC 1.14984</strain>
    </source>
</reference>
<dbReference type="SUPFAM" id="SSF47413">
    <property type="entry name" value="lambda repressor-like DNA-binding domains"/>
    <property type="match status" value="1"/>
</dbReference>
<name>A0A8J3A0X0_9PROT</name>
<dbReference type="Proteomes" id="UP000621856">
    <property type="component" value="Unassembled WGS sequence"/>
</dbReference>
<evidence type="ECO:0000313" key="4">
    <source>
        <dbReference type="Proteomes" id="UP000621856"/>
    </source>
</evidence>
<dbReference type="AlphaFoldDB" id="A0A8J3A0X0"/>
<dbReference type="GO" id="GO:0005829">
    <property type="term" value="C:cytosol"/>
    <property type="evidence" value="ECO:0007669"/>
    <property type="project" value="TreeGrafter"/>
</dbReference>
<evidence type="ECO:0000259" key="2">
    <source>
        <dbReference type="PROSITE" id="PS50943"/>
    </source>
</evidence>
<sequence>MHFMHMCISVNDTLLGMADLRENLAKSLRARRGKKTQAAFAKRIGLHQSSVNRIETGRQNVTIDTLQALCDRLRCRAGDLLDNSEEK</sequence>
<keyword evidence="1" id="KW-0238">DNA-binding</keyword>
<proteinExistence type="predicted"/>
<dbReference type="InterPro" id="IPR001387">
    <property type="entry name" value="Cro/C1-type_HTH"/>
</dbReference>
<dbReference type="PROSITE" id="PS50943">
    <property type="entry name" value="HTH_CROC1"/>
    <property type="match status" value="1"/>
</dbReference>
<evidence type="ECO:0000256" key="1">
    <source>
        <dbReference type="ARBA" id="ARBA00023125"/>
    </source>
</evidence>
<dbReference type="PANTHER" id="PTHR46797">
    <property type="entry name" value="HTH-TYPE TRANSCRIPTIONAL REGULATOR"/>
    <property type="match status" value="1"/>
</dbReference>
<organism evidence="3 4">
    <name type="scientific">Aquisalinus luteolus</name>
    <dbReference type="NCBI Taxonomy" id="1566827"/>
    <lineage>
        <taxon>Bacteria</taxon>
        <taxon>Pseudomonadati</taxon>
        <taxon>Pseudomonadota</taxon>
        <taxon>Alphaproteobacteria</taxon>
        <taxon>Parvularculales</taxon>
        <taxon>Parvularculaceae</taxon>
        <taxon>Aquisalinus</taxon>
    </lineage>
</organism>
<protein>
    <recommendedName>
        <fullName evidence="2">HTH cro/C1-type domain-containing protein</fullName>
    </recommendedName>
</protein>
<dbReference type="GO" id="GO:0003677">
    <property type="term" value="F:DNA binding"/>
    <property type="evidence" value="ECO:0007669"/>
    <property type="project" value="UniProtKB-KW"/>
</dbReference>
<reference evidence="3" key="2">
    <citation type="submission" date="2020-09" db="EMBL/GenBank/DDBJ databases">
        <authorList>
            <person name="Sun Q."/>
            <person name="Zhou Y."/>
        </authorList>
    </citation>
    <scope>NUCLEOTIDE SEQUENCE</scope>
    <source>
        <strain evidence="3">CGMCC 1.14984</strain>
    </source>
</reference>
<dbReference type="PANTHER" id="PTHR46797:SF1">
    <property type="entry name" value="METHYLPHOSPHONATE SYNTHASE"/>
    <property type="match status" value="1"/>
</dbReference>
<comment type="caution">
    <text evidence="3">The sequence shown here is derived from an EMBL/GenBank/DDBJ whole genome shotgun (WGS) entry which is preliminary data.</text>
</comment>
<dbReference type="Pfam" id="PF01381">
    <property type="entry name" value="HTH_3"/>
    <property type="match status" value="1"/>
</dbReference>
<dbReference type="GO" id="GO:0003700">
    <property type="term" value="F:DNA-binding transcription factor activity"/>
    <property type="evidence" value="ECO:0007669"/>
    <property type="project" value="TreeGrafter"/>
</dbReference>
<dbReference type="SMART" id="SM00530">
    <property type="entry name" value="HTH_XRE"/>
    <property type="match status" value="1"/>
</dbReference>
<dbReference type="CDD" id="cd00093">
    <property type="entry name" value="HTH_XRE"/>
    <property type="match status" value="1"/>
</dbReference>
<dbReference type="InterPro" id="IPR050807">
    <property type="entry name" value="TransReg_Diox_bact_type"/>
</dbReference>